<evidence type="ECO:0000256" key="1">
    <source>
        <dbReference type="ARBA" id="ARBA00022676"/>
    </source>
</evidence>
<dbReference type="PANTHER" id="PTHR30160">
    <property type="entry name" value="TETRAACYLDISACCHARIDE 4'-KINASE-RELATED"/>
    <property type="match status" value="1"/>
</dbReference>
<dbReference type="InterPro" id="IPR002201">
    <property type="entry name" value="Glyco_trans_9"/>
</dbReference>
<evidence type="ECO:0000313" key="5">
    <source>
        <dbReference type="Proteomes" id="UP001320154"/>
    </source>
</evidence>
<dbReference type="Proteomes" id="UP001320154">
    <property type="component" value="Unassembled WGS sequence"/>
</dbReference>
<evidence type="ECO:0000313" key="4">
    <source>
        <dbReference type="EMBL" id="MCE8052645.1"/>
    </source>
</evidence>
<dbReference type="GO" id="GO:0005829">
    <property type="term" value="C:cytosol"/>
    <property type="evidence" value="ECO:0007669"/>
    <property type="project" value="TreeGrafter"/>
</dbReference>
<organism evidence="4 6">
    <name type="scientific">Billgrantia desiderata</name>
    <dbReference type="NCBI Taxonomy" id="52021"/>
    <lineage>
        <taxon>Bacteria</taxon>
        <taxon>Pseudomonadati</taxon>
        <taxon>Pseudomonadota</taxon>
        <taxon>Gammaproteobacteria</taxon>
        <taxon>Oceanospirillales</taxon>
        <taxon>Halomonadaceae</taxon>
        <taxon>Billgrantia</taxon>
    </lineage>
</organism>
<comment type="caution">
    <text evidence="4">The sequence shown here is derived from an EMBL/GenBank/DDBJ whole genome shotgun (WGS) entry which is preliminary data.</text>
</comment>
<keyword evidence="5" id="KW-1185">Reference proteome</keyword>
<dbReference type="Pfam" id="PF01075">
    <property type="entry name" value="Glyco_transf_9"/>
    <property type="match status" value="1"/>
</dbReference>
<dbReference type="EMBL" id="JABFTS010000006">
    <property type="protein sequence ID" value="MCE8052645.1"/>
    <property type="molecule type" value="Genomic_DNA"/>
</dbReference>
<dbReference type="GO" id="GO:0009244">
    <property type="term" value="P:lipopolysaccharide core region biosynthetic process"/>
    <property type="evidence" value="ECO:0007669"/>
    <property type="project" value="TreeGrafter"/>
</dbReference>
<dbReference type="SUPFAM" id="SSF53756">
    <property type="entry name" value="UDP-Glycosyltransferase/glycogen phosphorylase"/>
    <property type="match status" value="1"/>
</dbReference>
<keyword evidence="1" id="KW-0328">Glycosyltransferase</keyword>
<name>A0AAW4YY12_9GAMM</name>
<gene>
    <name evidence="3" type="ORF">HOP60_20420</name>
    <name evidence="4" type="ORF">HOP61_15210</name>
</gene>
<evidence type="ECO:0000256" key="2">
    <source>
        <dbReference type="ARBA" id="ARBA00022679"/>
    </source>
</evidence>
<reference evidence="4" key="1">
    <citation type="submission" date="2020-05" db="EMBL/GenBank/DDBJ databases">
        <authorList>
            <person name="Wang L."/>
            <person name="Shao Z."/>
        </authorList>
    </citation>
    <scope>NUCLEOTIDE SEQUENCE</scope>
    <source>
        <strain evidence="3">MCCC 1A05748</strain>
        <strain evidence="4">MCCC 1A05776</strain>
    </source>
</reference>
<evidence type="ECO:0000313" key="3">
    <source>
        <dbReference type="EMBL" id="MCE8049081.1"/>
    </source>
</evidence>
<keyword evidence="2" id="KW-0808">Transferase</keyword>
<dbReference type="CDD" id="cd03789">
    <property type="entry name" value="GT9_LPS_heptosyltransferase"/>
    <property type="match status" value="1"/>
</dbReference>
<evidence type="ECO:0000313" key="6">
    <source>
        <dbReference type="Proteomes" id="UP001320178"/>
    </source>
</evidence>
<dbReference type="AlphaFoldDB" id="A0AAW4YY12"/>
<dbReference type="RefSeq" id="WP_086510855.1">
    <property type="nucleotide sequence ID" value="NZ_FNVC01000006.1"/>
</dbReference>
<dbReference type="InterPro" id="IPR051199">
    <property type="entry name" value="LPS_LOS_Heptosyltrfase"/>
</dbReference>
<dbReference type="GO" id="GO:0008713">
    <property type="term" value="F:ADP-heptose-lipopolysaccharide heptosyltransferase activity"/>
    <property type="evidence" value="ECO:0007669"/>
    <property type="project" value="TreeGrafter"/>
</dbReference>
<protein>
    <submittedName>
        <fullName evidence="4">Glycosyltransferase family 9 protein</fullName>
    </submittedName>
</protein>
<sequence>MKAWIEKGGYLNNRGRKWLSRLHVERVRRILVIRQCAFGDMMATRPFLVELRRLFPQAHITLSTVSKYQYAVPDDLVDEVHVLDSRGSLREQLHSLRQYREVDVLFDLADTARSRLQTLLTSARVKLGFPYRSGLNKLLFDVGILRSDFHYEAEVLLDFLKIMGHKPQYPLEFAMPRHQRALAEPRIVYFPYAAVAEKSLSQESWRQLIEQAATEFPGYRHVLLEGHKAEESGDFLAEVAARHDNVEIKGRMDLERLAPWMAASSVLVSGDTGVRNLALATHTPTLGIFFMTVPFRYWPRYEDCHEAVFHRDGQVPGKMDILQGLEELLERLYPERGKARQPASSEA</sequence>
<dbReference type="EMBL" id="JABFTQ010000018">
    <property type="protein sequence ID" value="MCE8049081.1"/>
    <property type="molecule type" value="Genomic_DNA"/>
</dbReference>
<dbReference type="Gene3D" id="3.40.50.2000">
    <property type="entry name" value="Glycogen Phosphorylase B"/>
    <property type="match status" value="2"/>
</dbReference>
<dbReference type="PANTHER" id="PTHR30160:SF19">
    <property type="entry name" value="LIPOPOLYSACCHARIDE HEPTOSYLTRANSFERASE 1"/>
    <property type="match status" value="1"/>
</dbReference>
<accession>A0AAW4YY12</accession>
<proteinExistence type="predicted"/>
<reference evidence="4 5" key="2">
    <citation type="journal article" date="2021" name="Front. Microbiol.">
        <title>Aerobic Denitrification and Heterotrophic Sulfur Oxidation in the Genus Halomonas Revealed by Six Novel Species Characterizations and Genome-Based Analysis.</title>
        <authorList>
            <person name="Wang L."/>
            <person name="Shao Z."/>
        </authorList>
    </citation>
    <scope>NUCLEOTIDE SEQUENCE</scope>
    <source>
        <strain evidence="3 5">MCCC 1A05748</strain>
        <strain evidence="4">MCCC 1A05776</strain>
    </source>
</reference>
<dbReference type="Proteomes" id="UP001320178">
    <property type="component" value="Unassembled WGS sequence"/>
</dbReference>